<dbReference type="SUPFAM" id="SSF74788">
    <property type="entry name" value="Cullin repeat-like"/>
    <property type="match status" value="1"/>
</dbReference>
<dbReference type="InterPro" id="IPR007255">
    <property type="entry name" value="COG8"/>
</dbReference>
<organism evidence="10 11">
    <name type="scientific">Platanthera guangdongensis</name>
    <dbReference type="NCBI Taxonomy" id="2320717"/>
    <lineage>
        <taxon>Eukaryota</taxon>
        <taxon>Viridiplantae</taxon>
        <taxon>Streptophyta</taxon>
        <taxon>Embryophyta</taxon>
        <taxon>Tracheophyta</taxon>
        <taxon>Spermatophyta</taxon>
        <taxon>Magnoliopsida</taxon>
        <taxon>Liliopsida</taxon>
        <taxon>Asparagales</taxon>
        <taxon>Orchidaceae</taxon>
        <taxon>Orchidoideae</taxon>
        <taxon>Orchideae</taxon>
        <taxon>Orchidinae</taxon>
        <taxon>Platanthera</taxon>
    </lineage>
</organism>
<dbReference type="EMBL" id="JBBWWR010000003">
    <property type="protein sequence ID" value="KAK8969221.1"/>
    <property type="molecule type" value="Genomic_DNA"/>
</dbReference>
<evidence type="ECO:0000256" key="4">
    <source>
        <dbReference type="ARBA" id="ARBA00022448"/>
    </source>
</evidence>
<evidence type="ECO:0000256" key="8">
    <source>
        <dbReference type="ARBA" id="ARBA00031347"/>
    </source>
</evidence>
<comment type="subunit">
    <text evidence="9">Component of the conserved oligomeric Golgi complex which is composed of eight different subunits and is required for normal Golgi morphology and localization.</text>
</comment>
<protein>
    <recommendedName>
        <fullName evidence="3 9">Conserved oligomeric Golgi complex subunit 8</fullName>
        <shortName evidence="9">COG complex subunit 8</shortName>
    </recommendedName>
    <alternativeName>
        <fullName evidence="8 9">Component of oligomeric Golgi complex 8</fullName>
    </alternativeName>
</protein>
<evidence type="ECO:0000313" key="10">
    <source>
        <dbReference type="EMBL" id="KAK8969221.1"/>
    </source>
</evidence>
<proteinExistence type="inferred from homology"/>
<comment type="caution">
    <text evidence="10">The sequence shown here is derived from an EMBL/GenBank/DDBJ whole genome shotgun (WGS) entry which is preliminary data.</text>
</comment>
<dbReference type="PANTHER" id="PTHR21311">
    <property type="entry name" value="CONSERVED OLIGOMERIC GOLGI COMPLEX COMPONENT 8"/>
    <property type="match status" value="1"/>
</dbReference>
<evidence type="ECO:0000313" key="11">
    <source>
        <dbReference type="Proteomes" id="UP001412067"/>
    </source>
</evidence>
<keyword evidence="6 9" id="KW-0333">Golgi apparatus</keyword>
<accession>A0ABR2MZ63</accession>
<dbReference type="Proteomes" id="UP001412067">
    <property type="component" value="Unassembled WGS sequence"/>
</dbReference>
<dbReference type="PANTHER" id="PTHR21311:SF0">
    <property type="entry name" value="CONSERVED OLIGOMERIC GOLGI COMPLEX SUBUNIT 8"/>
    <property type="match status" value="1"/>
</dbReference>
<evidence type="ECO:0000256" key="9">
    <source>
        <dbReference type="PIRNR" id="PIRNR015415"/>
    </source>
</evidence>
<dbReference type="Pfam" id="PF04124">
    <property type="entry name" value="Dor1"/>
    <property type="match status" value="1"/>
</dbReference>
<reference evidence="10 11" key="1">
    <citation type="journal article" date="2022" name="Nat. Plants">
        <title>Genomes of leafy and leafless Platanthera orchids illuminate the evolution of mycoheterotrophy.</title>
        <authorList>
            <person name="Li M.H."/>
            <person name="Liu K.W."/>
            <person name="Li Z."/>
            <person name="Lu H.C."/>
            <person name="Ye Q.L."/>
            <person name="Zhang D."/>
            <person name="Wang J.Y."/>
            <person name="Li Y.F."/>
            <person name="Zhong Z.M."/>
            <person name="Liu X."/>
            <person name="Yu X."/>
            <person name="Liu D.K."/>
            <person name="Tu X.D."/>
            <person name="Liu B."/>
            <person name="Hao Y."/>
            <person name="Liao X.Y."/>
            <person name="Jiang Y.T."/>
            <person name="Sun W.H."/>
            <person name="Chen J."/>
            <person name="Chen Y.Q."/>
            <person name="Ai Y."/>
            <person name="Zhai J.W."/>
            <person name="Wu S.S."/>
            <person name="Zhou Z."/>
            <person name="Hsiao Y.Y."/>
            <person name="Wu W.L."/>
            <person name="Chen Y.Y."/>
            <person name="Lin Y.F."/>
            <person name="Hsu J.L."/>
            <person name="Li C.Y."/>
            <person name="Wang Z.W."/>
            <person name="Zhao X."/>
            <person name="Zhong W.Y."/>
            <person name="Ma X.K."/>
            <person name="Ma L."/>
            <person name="Huang J."/>
            <person name="Chen G.Z."/>
            <person name="Huang M.Z."/>
            <person name="Huang L."/>
            <person name="Peng D.H."/>
            <person name="Luo Y.B."/>
            <person name="Zou S.Q."/>
            <person name="Chen S.P."/>
            <person name="Lan S."/>
            <person name="Tsai W.C."/>
            <person name="Van de Peer Y."/>
            <person name="Liu Z.J."/>
        </authorList>
    </citation>
    <scope>NUCLEOTIDE SEQUENCE [LARGE SCALE GENOMIC DNA]</scope>
    <source>
        <strain evidence="10">Lor288</strain>
    </source>
</reference>
<keyword evidence="5 9" id="KW-0653">Protein transport</keyword>
<sequence>METENFVGVAREEEDVSISGTFPLAGASQQPYISELLSFTLDRLHKEPELLRVDSERINRQMQEVAVGNYRAFIATSDALSFIRDELTGFDKHLESLTIEIPKLTSGCAEFIELAQQILEERKLNETLLANHSTLLDLLEIPQLMDTCVRSGNFDEALDLEAFVCKLAKLHSEIPVIQALVREVKQTTQSLLSQLLQKLRSNIQLPECLRIVAHLRRIGVFTESELRMQFLRCREGWLSGILDDLDQRNVYDYLKGMVNCHRMHLFDVVNQYRAIFSNDKYGNEENYDGGLLFSWSMHQIRNHLATLEIMLPKISEGGLLSNILDQCMFCAMGLGLVGVDFRGLLPPLFEDAVINLFSKNMSTAVENFQVVLDSHRWVPLPCVGFAVWGTNEESLDDVTPPSFLMEHPPIAVFVNGVSAAMNDLRPCAPVSLKHILADELVNGLQAVSNSLLQYSAVRVLRGFESPLFLSLCQAFIEVAYPYCATCFGRCYPNGAALIMERKGMFNSINQLFIVSPIRALKKSSDNAEKVTVAENGDVVVRQRAATVVDGE</sequence>
<comment type="subcellular location">
    <subcellularLocation>
        <location evidence="1 9">Golgi apparatus membrane</location>
        <topology evidence="1 9">Peripheral membrane protein</topology>
    </subcellularLocation>
</comment>
<keyword evidence="11" id="KW-1185">Reference proteome</keyword>
<evidence type="ECO:0000256" key="5">
    <source>
        <dbReference type="ARBA" id="ARBA00022927"/>
    </source>
</evidence>
<evidence type="ECO:0000256" key="7">
    <source>
        <dbReference type="ARBA" id="ARBA00023136"/>
    </source>
</evidence>
<evidence type="ECO:0000256" key="6">
    <source>
        <dbReference type="ARBA" id="ARBA00023034"/>
    </source>
</evidence>
<dbReference type="PIRSF" id="PIRSF015415">
    <property type="entry name" value="COG8"/>
    <property type="match status" value="1"/>
</dbReference>
<keyword evidence="7 9" id="KW-0472">Membrane</keyword>
<name>A0ABR2MZ63_9ASPA</name>
<evidence type="ECO:0000256" key="2">
    <source>
        <dbReference type="ARBA" id="ARBA00006419"/>
    </source>
</evidence>
<keyword evidence="4 9" id="KW-0813">Transport</keyword>
<evidence type="ECO:0000256" key="3">
    <source>
        <dbReference type="ARBA" id="ARBA00020983"/>
    </source>
</evidence>
<dbReference type="InterPro" id="IPR016632">
    <property type="entry name" value="COG8_Metazoal_Plant"/>
</dbReference>
<dbReference type="InterPro" id="IPR016159">
    <property type="entry name" value="Cullin_repeat-like_dom_sf"/>
</dbReference>
<evidence type="ECO:0000256" key="1">
    <source>
        <dbReference type="ARBA" id="ARBA00004395"/>
    </source>
</evidence>
<comment type="similarity">
    <text evidence="2 9">Belongs to the COG8 family.</text>
</comment>
<gene>
    <name evidence="10" type="ORF">KSP40_PGU009064</name>
</gene>